<evidence type="ECO:0000313" key="2">
    <source>
        <dbReference type="EMBL" id="RNI40164.1"/>
    </source>
</evidence>
<evidence type="ECO:0000313" key="3">
    <source>
        <dbReference type="Proteomes" id="UP000267223"/>
    </source>
</evidence>
<dbReference type="Proteomes" id="UP000267223">
    <property type="component" value="Unassembled WGS sequence"/>
</dbReference>
<dbReference type="RefSeq" id="WP_123119055.1">
    <property type="nucleotide sequence ID" value="NZ_RJJR01000001.1"/>
</dbReference>
<dbReference type="InterPro" id="IPR026341">
    <property type="entry name" value="T9SS_type_B"/>
</dbReference>
<gene>
    <name evidence="2" type="ORF">EFY79_02380</name>
</gene>
<keyword evidence="3" id="KW-1185">Reference proteome</keyword>
<dbReference type="OrthoDB" id="635358at2"/>
<keyword evidence="1" id="KW-0732">Signal</keyword>
<dbReference type="EMBL" id="RJJR01000001">
    <property type="protein sequence ID" value="RNI40164.1"/>
    <property type="molecule type" value="Genomic_DNA"/>
</dbReference>
<sequence length="1170" mass="126763">MKKLTALFFVMCIFYTAFADTFIVTSNADSGPGTLREAITLANANGTSVTDDIRFNIPSATYNLRIIRLVTELPSLSSNITIDGTTQPGLAYGTTDAKICLLKNDYAPSFSMIKVENASKVKIFGLHLYYGYWQGLFGMPYRSSQLYGINIINSTNIEIGAPSKGNVITGVLHGIYSNSEKCSDILIKSNYIGLGKFYDNGQDDIDPVVIGSECCITLANVKNITIGGSTAAEGNILGTSSRAINIDSKYAEGNGFLLIQFNLFGCFYDKTTLYQNIGDFWDCYINIGRSRNNPVNWSLEHFIDYKIDLLDNNIRAHAVFKYVSGMITVLRNSFAKDYRTSNLPIKLGFYKCSGKAIVGNENEADANYFLTKNLNTNNNSLSIYDCGPITIGKNVFECNSSLGSTTVVGNMYNKIPSVQISNTTDHSVSGTAAPDTKIDLYYDDECTACEGKKYLGTAHADASGNWTYEGPVTATVVAIATSSEGYSGEFSRPTCDVSKAIQVYPTCGKNNGSVTNLTAEGADAYFWLNMETGDTVSRSLNLVNASVGKYVLYGVHGGTCINYFYYADLEDHTPKIYSSPEYANQPSCGLSNGSIIGCINLFYSLNSDYKWINSKGETIGTQWDIERLGEGTYRFVAVDITPGGGCSDTATFVLKNLSGPTLHTANIKITSSTCNNNNGSISGITVTNATGLPFVQWLDSLNHPAGNGFDLENVLPGKYRLQFKDETGCDTIITPYYVVAGKGNILIDTSNKLVTASKCSGVSGSIQQVAVNGGEAFQWINMQNHSIAGSSLNVFNLSPGNYQLKVSNSLGCNNESPVIAVPQAVFDEIGVTDFTAKNAVCGEDNGSIKLNAFDKDAGLYTFHWADSASTQTIGTGTSVYNLKAGGYLLFAKDNNGCEKQIFSTHISGFPIPAFDYSAMVNEDDHCHLKEGSISGVKVNGLTGPSAFTWYDQYNNIAGNNPDLQNAGAGTYVLKVTDAGACPIQSHPFVITNTNYTLDAPSYQNLIIPRYADAAIAIQNGEPGNYHLWADATGAVTLQQNNNGNFIVPKIAADTSFYIQLMLGSCSAPVVKVNIQVVDKSYFAIPNAFTPNGDGINDRLSVKALGFIELDYFRIYNQWGELVYETHRLNDGWNGIYRGNLQNTGVFAWIAKGKDIMGKVITDKGSFVLIR</sequence>
<protein>
    <submittedName>
        <fullName evidence="2">Gliding motility-associated C-terminal domain-containing protein</fullName>
    </submittedName>
</protein>
<name>A0A3M9NR47_9BACT</name>
<feature type="signal peptide" evidence="1">
    <location>
        <begin position="1"/>
        <end position="19"/>
    </location>
</feature>
<proteinExistence type="predicted"/>
<dbReference type="Pfam" id="PF13585">
    <property type="entry name" value="CHU_C"/>
    <property type="match status" value="1"/>
</dbReference>
<reference evidence="2 3" key="1">
    <citation type="submission" date="2018-11" db="EMBL/GenBank/DDBJ databases">
        <title>Draft genome sequence of Ferruginibacter sp. BO-59.</title>
        <authorList>
            <person name="Im W.T."/>
        </authorList>
    </citation>
    <scope>NUCLEOTIDE SEQUENCE [LARGE SCALE GENOMIC DNA]</scope>
    <source>
        <strain evidence="2 3">BO-59</strain>
    </source>
</reference>
<organism evidence="2 3">
    <name type="scientific">Hanamia caeni</name>
    <dbReference type="NCBI Taxonomy" id="2294116"/>
    <lineage>
        <taxon>Bacteria</taxon>
        <taxon>Pseudomonadati</taxon>
        <taxon>Bacteroidota</taxon>
        <taxon>Chitinophagia</taxon>
        <taxon>Chitinophagales</taxon>
        <taxon>Chitinophagaceae</taxon>
        <taxon>Hanamia</taxon>
    </lineage>
</organism>
<comment type="caution">
    <text evidence="2">The sequence shown here is derived from an EMBL/GenBank/DDBJ whole genome shotgun (WGS) entry which is preliminary data.</text>
</comment>
<dbReference type="AlphaFoldDB" id="A0A3M9NR47"/>
<accession>A0A3M9NR47</accession>
<feature type="chain" id="PRO_5017981416" evidence="1">
    <location>
        <begin position="20"/>
        <end position="1170"/>
    </location>
</feature>
<dbReference type="NCBIfam" id="TIGR04131">
    <property type="entry name" value="Bac_Flav_CTERM"/>
    <property type="match status" value="1"/>
</dbReference>
<evidence type="ECO:0000256" key="1">
    <source>
        <dbReference type="SAM" id="SignalP"/>
    </source>
</evidence>